<dbReference type="VEuPathDB" id="FungiDB:RhiirFUN_008188"/>
<accession>A0A2P4NZF0</accession>
<dbReference type="EMBL" id="AUPC02000527">
    <property type="protein sequence ID" value="POG58488.1"/>
    <property type="molecule type" value="Genomic_DNA"/>
</dbReference>
<keyword evidence="2" id="KW-1185">Reference proteome</keyword>
<organism evidence="1 2">
    <name type="scientific">Rhizophagus irregularis (strain DAOM 181602 / DAOM 197198 / MUCL 43194)</name>
    <name type="common">Arbuscular mycorrhizal fungus</name>
    <name type="synonym">Glomus intraradices</name>
    <dbReference type="NCBI Taxonomy" id="747089"/>
    <lineage>
        <taxon>Eukaryota</taxon>
        <taxon>Fungi</taxon>
        <taxon>Fungi incertae sedis</taxon>
        <taxon>Mucoromycota</taxon>
        <taxon>Glomeromycotina</taxon>
        <taxon>Glomeromycetes</taxon>
        <taxon>Glomerales</taxon>
        <taxon>Glomeraceae</taxon>
        <taxon>Rhizophagus</taxon>
    </lineage>
</organism>
<name>A0A2P4NZF0_RHIID</name>
<dbReference type="Proteomes" id="UP000018888">
    <property type="component" value="Unassembled WGS sequence"/>
</dbReference>
<sequence length="216" mass="25244">MNNNSNRKDIIVGLVEDFTADINSEIAKYQIENDSLTQDNISLKSINSSLDSEIQLLKSSNNNLLLEKNSYISQLTVLTELKAKNESLEFETRVFDSEVCKLQNEINALREKKNVVRPKIGVFQIENKSLKVELKEKNQCVRDLTEHTTRLFSANCVLINKKNRLQCENNKFMQDINYKDKSHNDISHIILSFFIKRRDFKIFLNILESYHSYDFQ</sequence>
<evidence type="ECO:0000313" key="2">
    <source>
        <dbReference type="Proteomes" id="UP000018888"/>
    </source>
</evidence>
<dbReference type="AlphaFoldDB" id="A0A2P4NZF0"/>
<reference evidence="1 2" key="2">
    <citation type="journal article" date="2018" name="New Phytol.">
        <title>High intraspecific genome diversity in the model arbuscular mycorrhizal symbiont Rhizophagus irregularis.</title>
        <authorList>
            <person name="Chen E.C.H."/>
            <person name="Morin E."/>
            <person name="Beaudet D."/>
            <person name="Noel J."/>
            <person name="Yildirir G."/>
            <person name="Ndikumana S."/>
            <person name="Charron P."/>
            <person name="St-Onge C."/>
            <person name="Giorgi J."/>
            <person name="Kruger M."/>
            <person name="Marton T."/>
            <person name="Ropars J."/>
            <person name="Grigoriev I.V."/>
            <person name="Hainaut M."/>
            <person name="Henrissat B."/>
            <person name="Roux C."/>
            <person name="Martin F."/>
            <person name="Corradi N."/>
        </authorList>
    </citation>
    <scope>NUCLEOTIDE SEQUENCE [LARGE SCALE GENOMIC DNA]</scope>
    <source>
        <strain evidence="1 2">DAOM 197198</strain>
    </source>
</reference>
<proteinExistence type="predicted"/>
<protein>
    <submittedName>
        <fullName evidence="1">Uncharacterized protein</fullName>
    </submittedName>
</protein>
<comment type="caution">
    <text evidence="1">The sequence shown here is derived from an EMBL/GenBank/DDBJ whole genome shotgun (WGS) entry which is preliminary data.</text>
</comment>
<evidence type="ECO:0000313" key="1">
    <source>
        <dbReference type="EMBL" id="POG58488.1"/>
    </source>
</evidence>
<dbReference type="SMR" id="A0A2P4NZF0"/>
<gene>
    <name evidence="1" type="ORF">GLOIN_2v1790331</name>
</gene>
<reference evidence="1 2" key="1">
    <citation type="journal article" date="2013" name="Proc. Natl. Acad. Sci. U.S.A.">
        <title>Genome of an arbuscular mycorrhizal fungus provides insight into the oldest plant symbiosis.</title>
        <authorList>
            <person name="Tisserant E."/>
            <person name="Malbreil M."/>
            <person name="Kuo A."/>
            <person name="Kohler A."/>
            <person name="Symeonidi A."/>
            <person name="Balestrini R."/>
            <person name="Charron P."/>
            <person name="Duensing N."/>
            <person name="Frei Dit Frey N."/>
            <person name="Gianinazzi-Pearson V."/>
            <person name="Gilbert L.B."/>
            <person name="Handa Y."/>
            <person name="Herr J.R."/>
            <person name="Hijri M."/>
            <person name="Koul R."/>
            <person name="Kawaguchi M."/>
            <person name="Krajinski F."/>
            <person name="Lammers P.J."/>
            <person name="Masclaux F.G."/>
            <person name="Murat C."/>
            <person name="Morin E."/>
            <person name="Ndikumana S."/>
            <person name="Pagni M."/>
            <person name="Petitpierre D."/>
            <person name="Requena N."/>
            <person name="Rosikiewicz P."/>
            <person name="Riley R."/>
            <person name="Saito K."/>
            <person name="San Clemente H."/>
            <person name="Shapiro H."/>
            <person name="van Tuinen D."/>
            <person name="Becard G."/>
            <person name="Bonfante P."/>
            <person name="Paszkowski U."/>
            <person name="Shachar-Hill Y.Y."/>
            <person name="Tuskan G.A."/>
            <person name="Young P.W."/>
            <person name="Sanders I.R."/>
            <person name="Henrissat B."/>
            <person name="Rensing S.A."/>
            <person name="Grigoriev I.V."/>
            <person name="Corradi N."/>
            <person name="Roux C."/>
            <person name="Martin F."/>
        </authorList>
    </citation>
    <scope>NUCLEOTIDE SEQUENCE [LARGE SCALE GENOMIC DNA]</scope>
    <source>
        <strain evidence="1 2">DAOM 197198</strain>
    </source>
</reference>